<feature type="compositionally biased region" description="Polar residues" evidence="1">
    <location>
        <begin position="369"/>
        <end position="383"/>
    </location>
</feature>
<feature type="compositionally biased region" description="Polar residues" evidence="1">
    <location>
        <begin position="481"/>
        <end position="493"/>
    </location>
</feature>
<feature type="region of interest" description="Disordered" evidence="1">
    <location>
        <begin position="211"/>
        <end position="300"/>
    </location>
</feature>
<feature type="compositionally biased region" description="Pro residues" evidence="1">
    <location>
        <begin position="438"/>
        <end position="451"/>
    </location>
</feature>
<feature type="compositionally biased region" description="Polar residues" evidence="1">
    <location>
        <begin position="511"/>
        <end position="537"/>
    </location>
</feature>
<evidence type="ECO:0000313" key="3">
    <source>
        <dbReference type="Proteomes" id="UP000799423"/>
    </source>
</evidence>
<reference evidence="2" key="1">
    <citation type="submission" date="2020-01" db="EMBL/GenBank/DDBJ databases">
        <authorList>
            <consortium name="DOE Joint Genome Institute"/>
            <person name="Haridas S."/>
            <person name="Albert R."/>
            <person name="Binder M."/>
            <person name="Bloem J."/>
            <person name="Labutti K."/>
            <person name="Salamov A."/>
            <person name="Andreopoulos B."/>
            <person name="Baker S.E."/>
            <person name="Barry K."/>
            <person name="Bills G."/>
            <person name="Bluhm B.H."/>
            <person name="Cannon C."/>
            <person name="Castanera R."/>
            <person name="Culley D.E."/>
            <person name="Daum C."/>
            <person name="Ezra D."/>
            <person name="Gonzalez J.B."/>
            <person name="Henrissat B."/>
            <person name="Kuo A."/>
            <person name="Liang C."/>
            <person name="Lipzen A."/>
            <person name="Lutzoni F."/>
            <person name="Magnuson J."/>
            <person name="Mondo S."/>
            <person name="Nolan M."/>
            <person name="Ohm R."/>
            <person name="Pangilinan J."/>
            <person name="Park H.-J."/>
            <person name="Ramirez L."/>
            <person name="Alfaro M."/>
            <person name="Sun H."/>
            <person name="Tritt A."/>
            <person name="Yoshinaga Y."/>
            <person name="Zwiers L.-H."/>
            <person name="Turgeon B.G."/>
            <person name="Goodwin S.B."/>
            <person name="Spatafora J.W."/>
            <person name="Crous P.W."/>
            <person name="Grigoriev I.V."/>
        </authorList>
    </citation>
    <scope>NUCLEOTIDE SEQUENCE</scope>
    <source>
        <strain evidence="2">IPT5</strain>
    </source>
</reference>
<name>A0A6A7BBQ7_9PLEO</name>
<feature type="compositionally biased region" description="Polar residues" evidence="1">
    <location>
        <begin position="421"/>
        <end position="437"/>
    </location>
</feature>
<organism evidence="2 3">
    <name type="scientific">Plenodomus tracheiphilus IPT5</name>
    <dbReference type="NCBI Taxonomy" id="1408161"/>
    <lineage>
        <taxon>Eukaryota</taxon>
        <taxon>Fungi</taxon>
        <taxon>Dikarya</taxon>
        <taxon>Ascomycota</taxon>
        <taxon>Pezizomycotina</taxon>
        <taxon>Dothideomycetes</taxon>
        <taxon>Pleosporomycetidae</taxon>
        <taxon>Pleosporales</taxon>
        <taxon>Pleosporineae</taxon>
        <taxon>Leptosphaeriaceae</taxon>
        <taxon>Plenodomus</taxon>
    </lineage>
</organism>
<gene>
    <name evidence="2" type="ORF">T440DRAFT_487967</name>
</gene>
<dbReference type="EMBL" id="MU006297">
    <property type="protein sequence ID" value="KAF2852976.1"/>
    <property type="molecule type" value="Genomic_DNA"/>
</dbReference>
<dbReference type="AlphaFoldDB" id="A0A6A7BBQ7"/>
<feature type="region of interest" description="Disordered" evidence="1">
    <location>
        <begin position="99"/>
        <end position="128"/>
    </location>
</feature>
<feature type="compositionally biased region" description="Low complexity" evidence="1">
    <location>
        <begin position="341"/>
        <end position="353"/>
    </location>
</feature>
<dbReference type="OrthoDB" id="4507572at2759"/>
<protein>
    <submittedName>
        <fullName evidence="2">Uncharacterized protein</fullName>
    </submittedName>
</protein>
<accession>A0A6A7BBQ7</accession>
<dbReference type="PANTHER" id="PTHR42023">
    <property type="entry name" value="BHLH DOMAIN-CONTAINING PROTEIN"/>
    <property type="match status" value="1"/>
</dbReference>
<sequence>MWKRLQGHVREKERLAQIGNPVLLETTYDEDQLRRNPNVNDAQVSNYRNNAPAPLLSYNLSPDGPTGYRASEVPTVSESSVYSRPSHDLSYYYENHTATSPYEDISPPSSPEPERYLPTTDDQPRRFRSMRDVSPMNENRKKLEAGSRAVSNIPVLRRAPAALQTGEPHAVPKQKFWEGKLAPNSKVKWDDYSGEPSIAGKAASVSPGSYAKAVPSGGQPMGHSATISGPEKKSTTLTNRMGRFGSKPAPVEPWSRATGRSEIAPALKDDPTAEPLQLPRKPVSPAVQRTDPARSNAVASAADRGVQAAVTQFVTAETLDFDMHNDPIKPTMPLKVGRKASPGSGLTSPTSPTNQGLGIHPFVYPSPITPTQQRSGSPDTVISVSREAALHPAQRTATPPYTTAEGKSAKQTPASDRETSASRFSWTTYNSATTYQHSPPPSPPPPLPFSTPLPKQRIVTEPVTAASSILSRRRPVPQADRVSTSAANTTPLRNPSPPPTMPGTAKIRSPTAFSPVSPSALSTFSNTTKALPQPPTTLSASDHIGLLESQLEDLRIRRTNVYRLLSDLNNAAPPNPLITDFKRARVVEARKRGFEDELSEIKREEHDVGLKLHRAWKKREREDPGAGSALWVRRVTS</sequence>
<evidence type="ECO:0000313" key="2">
    <source>
        <dbReference type="EMBL" id="KAF2852976.1"/>
    </source>
</evidence>
<dbReference type="PANTHER" id="PTHR42023:SF1">
    <property type="entry name" value="BHLH DOMAIN-CONTAINING PROTEIN"/>
    <property type="match status" value="1"/>
</dbReference>
<keyword evidence="3" id="KW-1185">Reference proteome</keyword>
<feature type="region of interest" description="Disordered" evidence="1">
    <location>
        <begin position="324"/>
        <end position="537"/>
    </location>
</feature>
<evidence type="ECO:0000256" key="1">
    <source>
        <dbReference type="SAM" id="MobiDB-lite"/>
    </source>
</evidence>
<proteinExistence type="predicted"/>
<dbReference type="Proteomes" id="UP000799423">
    <property type="component" value="Unassembled WGS sequence"/>
</dbReference>